<feature type="binding site" evidence="3">
    <location>
        <position position="121"/>
    </location>
    <ligand>
        <name>a divalent metal cation</name>
        <dbReference type="ChEBI" id="CHEBI:60240"/>
    </ligand>
</feature>
<evidence type="ECO:0000256" key="3">
    <source>
        <dbReference type="PIRSR" id="PIRSR607837-1"/>
    </source>
</evidence>
<dbReference type="STRING" id="709015.GCA_000472485_01349"/>
<feature type="binding site" evidence="3">
    <location>
        <position position="125"/>
    </location>
    <ligand>
        <name>a divalent metal cation</name>
        <dbReference type="ChEBI" id="CHEBI:60240"/>
    </ligand>
</feature>
<feature type="binding site" evidence="3">
    <location>
        <position position="42"/>
    </location>
    <ligand>
        <name>a divalent metal cation</name>
        <dbReference type="ChEBI" id="CHEBI:60240"/>
    </ligand>
</feature>
<dbReference type="Pfam" id="PF05163">
    <property type="entry name" value="DinB"/>
    <property type="match status" value="1"/>
</dbReference>
<dbReference type="KEGG" id="pact:CA264_06755"/>
<comment type="similarity">
    <text evidence="1">Belongs to the DinB family.</text>
</comment>
<organism evidence="4 5">
    <name type="scientific">Pontibacter actiniarum</name>
    <dbReference type="NCBI Taxonomy" id="323450"/>
    <lineage>
        <taxon>Bacteria</taxon>
        <taxon>Pseudomonadati</taxon>
        <taxon>Bacteroidota</taxon>
        <taxon>Cytophagia</taxon>
        <taxon>Cytophagales</taxon>
        <taxon>Hymenobacteraceae</taxon>
        <taxon>Pontibacter</taxon>
    </lineage>
</organism>
<dbReference type="GO" id="GO:0046872">
    <property type="term" value="F:metal ion binding"/>
    <property type="evidence" value="ECO:0007669"/>
    <property type="project" value="UniProtKB-KW"/>
</dbReference>
<evidence type="ECO:0000256" key="1">
    <source>
        <dbReference type="ARBA" id="ARBA00008635"/>
    </source>
</evidence>
<accession>A0A1X9YQM1</accession>
<evidence type="ECO:0000313" key="5">
    <source>
        <dbReference type="Proteomes" id="UP000266292"/>
    </source>
</evidence>
<keyword evidence="2 3" id="KW-0479">Metal-binding</keyword>
<proteinExistence type="inferred from homology"/>
<gene>
    <name evidence="4" type="ORF">CA264_06755</name>
</gene>
<evidence type="ECO:0008006" key="6">
    <source>
        <dbReference type="Google" id="ProtNLM"/>
    </source>
</evidence>
<name>A0A1X9YQM1_9BACT</name>
<dbReference type="Proteomes" id="UP000266292">
    <property type="component" value="Chromosome"/>
</dbReference>
<protein>
    <recommendedName>
        <fullName evidence="6">DinB-like domain-containing protein</fullName>
    </recommendedName>
</protein>
<dbReference type="InterPro" id="IPR034660">
    <property type="entry name" value="DinB/YfiT-like"/>
</dbReference>
<keyword evidence="5" id="KW-1185">Reference proteome</keyword>
<dbReference type="AlphaFoldDB" id="A0A1X9YQM1"/>
<evidence type="ECO:0000256" key="2">
    <source>
        <dbReference type="ARBA" id="ARBA00022723"/>
    </source>
</evidence>
<reference evidence="5" key="1">
    <citation type="submission" date="2017-05" db="EMBL/GenBank/DDBJ databases">
        <authorList>
            <person name="Ray J."/>
            <person name="Price M."/>
            <person name="Deutschbauer A."/>
        </authorList>
    </citation>
    <scope>NUCLEOTIDE SEQUENCE [LARGE SCALE GENOMIC DNA]</scope>
    <source>
        <strain evidence="5">DSM 19842</strain>
    </source>
</reference>
<sequence>MNFASIFSDSFDTFKVLANMDVSKASFKAAHTPKSVWQILNHLVLWQEFQLDKIKGRTPAGMDELDTWKTGPAVHSQQALQQVIGTFNQQIEDIKQEIMALAAGGENLAQKLTIIQEMSVHLSFHLGEMVLLMRQNGHYPWPGEMKDFLAT</sequence>
<dbReference type="EMBL" id="CP021235">
    <property type="protein sequence ID" value="ARS35165.1"/>
    <property type="molecule type" value="Genomic_DNA"/>
</dbReference>
<evidence type="ECO:0000313" key="4">
    <source>
        <dbReference type="EMBL" id="ARS35165.1"/>
    </source>
</evidence>
<dbReference type="Gene3D" id="1.20.120.450">
    <property type="entry name" value="dinb family like domain"/>
    <property type="match status" value="1"/>
</dbReference>
<dbReference type="OrthoDB" id="9814103at2"/>
<dbReference type="RefSeq" id="WP_025605730.1">
    <property type="nucleotide sequence ID" value="NZ_CP021235.1"/>
</dbReference>
<dbReference type="InterPro" id="IPR007837">
    <property type="entry name" value="DinB"/>
</dbReference>
<dbReference type="SUPFAM" id="SSF109854">
    <property type="entry name" value="DinB/YfiT-like putative metalloenzymes"/>
    <property type="match status" value="1"/>
</dbReference>